<reference evidence="2" key="1">
    <citation type="journal article" date="2023" name="Hortic. Res.">
        <title>A chromosome-level phased genome enabling allele-level studies in sweet orange: a case study on citrus Huanglongbing tolerance.</title>
        <authorList>
            <person name="Wu B."/>
            <person name="Yu Q."/>
            <person name="Deng Z."/>
            <person name="Duan Y."/>
            <person name="Luo F."/>
            <person name="Gmitter F. Jr."/>
        </authorList>
    </citation>
    <scope>NUCLEOTIDE SEQUENCE [LARGE SCALE GENOMIC DNA]</scope>
    <source>
        <strain evidence="2">cv. Valencia</strain>
    </source>
</reference>
<proteinExistence type="predicted"/>
<dbReference type="Proteomes" id="UP000829398">
    <property type="component" value="Chromosome 4"/>
</dbReference>
<gene>
    <name evidence="1" type="ORF">KPL71_012789</name>
</gene>
<protein>
    <submittedName>
        <fullName evidence="1">Lysine-specific demethylase jmj25</fullName>
    </submittedName>
</protein>
<evidence type="ECO:0000313" key="2">
    <source>
        <dbReference type="Proteomes" id="UP000829398"/>
    </source>
</evidence>
<dbReference type="EMBL" id="CM039173">
    <property type="protein sequence ID" value="KAH9771707.1"/>
    <property type="molecule type" value="Genomic_DNA"/>
</dbReference>
<sequence length="1150" mass="130232">MVREQQRPESEAVREDHKPMKRGRKRKVFEERKENGVSEVGVEDGESVVKSEGEAGEKGEHKESLDIVTEKKIEIGESAEREKDIGDSEDTRDSLRKRLRGGGKKVNYSEYAFDEEFEEAILGETRKKRRGGRKGKKNSTAEDEQHLRQENDGNKEDNEGVVIKKKRMGSQKGNKNSTAEDEQHLQQENGGNKEDKDGVVTKKKRGRKSNKNGKVKENGSGEGVDLQIAEGEAKEEKVKDESAGDLDRVEQEKDSSQRDDVRRYALRASRNRNEQPVLNNSKKNKRIDGNSLMCHQCQRNDKGRVVRCDKCNTKRFCIPCITNWYPKMSEDEIAESCPDALKELKAGPKFTKAEKVQHSKHLLRALLPYIQSLHERQMKELVMEAKIQGLSTSEIQPRKAVFRCNERVYCDNCRTSIVDFHRSCPNCKYDLCLMCCWEIRDGHLQGGGEEVIVEYPNKGLDYLHGKVNGSKPQKVYGSKPQKVFDSKPQKVFDSKPQKGSRRSASMRDFKVDSTPETDSKFDTTPGTDSKVGSNPEKDSKGREKPISDWKANENGSILCPSIELGGCGNVLELRCTFDENWVAELLRKAEEIAKAHNLEDAPESSERVCTCYNPLGEIDMTNSELIKAASREDSTDNYLYNPAAKDIRHGDLKHFQWHWAKGEPVIVSNVLENALGLSWDPMVMWRACRQISNTKHRLYLDVKAIDCLDWCEGEVNIHQFFKGYTDGRFDKESWPQILKLKDWPPSNLFEERLPRHNVEFLGCLPFKEYTHPCAGALNIATKLPKKSLKPDMGPKTYIAYGVAQELGRADSVTKLHCDMSDAVNVLTHTTDVKLKPEHLAKIEKLKQQHKAQDQMEFFSCSQFSDENSHENSSAIPVKNEQCGGKPDDGDGVGVVPQDSQICDSMLNDPIPVQRAISEEASEAIADLGKSRESGEPSNIPENEFESADGGAVWDIFRRQDISKLQDYLKKHFREFRHIHCCPVQQVIHPIHDQVFYLSSEHKAKLKQEYGIEPWTFIQKLGEAVFVPAGCPHQVRNLKTTQCVVASVILIFFFPSPPPPPPLLQSCIKAALDFVSPENVSQCVRLTEEFRLLPPNHRAKEDKLEVKKMILYAVSQAVKDISDELDDRRVTSPQADLSDVSMKLGIIFSCD</sequence>
<organism evidence="1 2">
    <name type="scientific">Citrus sinensis</name>
    <name type="common">Sweet orange</name>
    <name type="synonym">Citrus aurantium var. sinensis</name>
    <dbReference type="NCBI Taxonomy" id="2711"/>
    <lineage>
        <taxon>Eukaryota</taxon>
        <taxon>Viridiplantae</taxon>
        <taxon>Streptophyta</taxon>
        <taxon>Embryophyta</taxon>
        <taxon>Tracheophyta</taxon>
        <taxon>Spermatophyta</taxon>
        <taxon>Magnoliopsida</taxon>
        <taxon>eudicotyledons</taxon>
        <taxon>Gunneridae</taxon>
        <taxon>Pentapetalae</taxon>
        <taxon>rosids</taxon>
        <taxon>malvids</taxon>
        <taxon>Sapindales</taxon>
        <taxon>Rutaceae</taxon>
        <taxon>Aurantioideae</taxon>
        <taxon>Citrus</taxon>
    </lineage>
</organism>
<keyword evidence="2" id="KW-1185">Reference proteome</keyword>
<accession>A0ACB8LDW9</accession>
<evidence type="ECO:0000313" key="1">
    <source>
        <dbReference type="EMBL" id="KAH9771707.1"/>
    </source>
</evidence>
<name>A0ACB8LDW9_CITSI</name>
<comment type="caution">
    <text evidence="1">The sequence shown here is derived from an EMBL/GenBank/DDBJ whole genome shotgun (WGS) entry which is preliminary data.</text>
</comment>